<evidence type="ECO:0000313" key="3">
    <source>
        <dbReference type="Proteomes" id="UP000824782"/>
    </source>
</evidence>
<proteinExistence type="predicted"/>
<name>A0AAV6YA57_ENGPU</name>
<sequence length="109" mass="11981">MFWEVHSSSSVLFSDTRVLSSFTKSPSPWSCWGCGFAWVGFRSQFGGVVLPLIGAWTLWLLSLWQLLLRTPRSSISCRRPTSPDLGSSDSILLDLLSGSLDVLSVSLTV</sequence>
<keyword evidence="1" id="KW-0472">Membrane</keyword>
<keyword evidence="1" id="KW-1133">Transmembrane helix</keyword>
<accession>A0AAV6YA57</accession>
<dbReference type="AlphaFoldDB" id="A0AAV6YA57"/>
<comment type="caution">
    <text evidence="2">The sequence shown here is derived from an EMBL/GenBank/DDBJ whole genome shotgun (WGS) entry which is preliminary data.</text>
</comment>
<reference evidence="2" key="1">
    <citation type="thesis" date="2020" institute="ProQuest LLC" country="789 East Eisenhower Parkway, Ann Arbor, MI, USA">
        <title>Comparative Genomics and Chromosome Evolution.</title>
        <authorList>
            <person name="Mudd A.B."/>
        </authorList>
    </citation>
    <scope>NUCLEOTIDE SEQUENCE</scope>
    <source>
        <strain evidence="2">237g6f4</strain>
        <tissue evidence="2">Blood</tissue>
    </source>
</reference>
<dbReference type="Proteomes" id="UP000824782">
    <property type="component" value="Unassembled WGS sequence"/>
</dbReference>
<evidence type="ECO:0000256" key="1">
    <source>
        <dbReference type="SAM" id="Phobius"/>
    </source>
</evidence>
<keyword evidence="3" id="KW-1185">Reference proteome</keyword>
<keyword evidence="1" id="KW-0812">Transmembrane</keyword>
<evidence type="ECO:0000313" key="2">
    <source>
        <dbReference type="EMBL" id="KAG8534499.1"/>
    </source>
</evidence>
<protein>
    <submittedName>
        <fullName evidence="2">Uncharacterized protein</fullName>
    </submittedName>
</protein>
<dbReference type="EMBL" id="WNYA01103375">
    <property type="protein sequence ID" value="KAG8534499.1"/>
    <property type="molecule type" value="Genomic_DNA"/>
</dbReference>
<gene>
    <name evidence="2" type="ORF">GDO81_019345</name>
</gene>
<feature type="transmembrane region" description="Helical" evidence="1">
    <location>
        <begin position="48"/>
        <end position="68"/>
    </location>
</feature>
<organism evidence="2 3">
    <name type="scientific">Engystomops pustulosus</name>
    <name type="common">Tungara frog</name>
    <name type="synonym">Physalaemus pustulosus</name>
    <dbReference type="NCBI Taxonomy" id="76066"/>
    <lineage>
        <taxon>Eukaryota</taxon>
        <taxon>Metazoa</taxon>
        <taxon>Chordata</taxon>
        <taxon>Craniata</taxon>
        <taxon>Vertebrata</taxon>
        <taxon>Euteleostomi</taxon>
        <taxon>Amphibia</taxon>
        <taxon>Batrachia</taxon>
        <taxon>Anura</taxon>
        <taxon>Neobatrachia</taxon>
        <taxon>Hyloidea</taxon>
        <taxon>Leptodactylidae</taxon>
        <taxon>Leiuperinae</taxon>
        <taxon>Engystomops</taxon>
    </lineage>
</organism>